<sequence>MSWPAETDRDTWRSSGAHVEQPAESCLPGWRDLQFAPPLEATQPAVLQEALQHGFADHAGHVRATLGAVQAATAVALGLHLRRSFDQLCQRLAHGAQDSGAISRHLPMACSRGDRSDAQQVIGDGDSVFTRQVSIAAACPAEAGIDPDGSRRERWQLIAETQDAFQHVGDLGRGEPVITVTPLYRHDQDAAIEQPP</sequence>
<organism evidence="2">
    <name type="scientific">Knufia peltigerae</name>
    <dbReference type="NCBI Taxonomy" id="1002370"/>
    <lineage>
        <taxon>Eukaryota</taxon>
        <taxon>Fungi</taxon>
        <taxon>Dikarya</taxon>
        <taxon>Ascomycota</taxon>
        <taxon>Pezizomycotina</taxon>
        <taxon>Eurotiomycetes</taxon>
        <taxon>Chaetothyriomycetidae</taxon>
        <taxon>Chaetothyriales</taxon>
        <taxon>Trichomeriaceae</taxon>
        <taxon>Knufia</taxon>
    </lineage>
</organism>
<protein>
    <submittedName>
        <fullName evidence="2">Uncharacterized protein</fullName>
    </submittedName>
</protein>
<feature type="region of interest" description="Disordered" evidence="1">
    <location>
        <begin position="1"/>
        <end position="23"/>
    </location>
</feature>
<dbReference type="EMBL" id="JAPDRN010000235">
    <property type="protein sequence ID" value="KAJ9610970.1"/>
    <property type="molecule type" value="Genomic_DNA"/>
</dbReference>
<dbReference type="AlphaFoldDB" id="A0AA38XCK2"/>
<evidence type="ECO:0000313" key="2">
    <source>
        <dbReference type="EMBL" id="KAJ9610970.1"/>
    </source>
</evidence>
<reference evidence="2" key="1">
    <citation type="submission" date="2022-10" db="EMBL/GenBank/DDBJ databases">
        <title>Culturing micro-colonial fungi from biological soil crusts in the Mojave desert and describing Neophaeococcomyces mojavensis, and introducing the new genera and species Taxawa tesnikishii.</title>
        <authorList>
            <person name="Kurbessoian T."/>
            <person name="Stajich J.E."/>
        </authorList>
    </citation>
    <scope>NUCLEOTIDE SEQUENCE</scope>
    <source>
        <strain evidence="2">TK_35</strain>
    </source>
</reference>
<comment type="caution">
    <text evidence="2">The sequence shown here is derived from an EMBL/GenBank/DDBJ whole genome shotgun (WGS) entry which is preliminary data.</text>
</comment>
<evidence type="ECO:0000256" key="1">
    <source>
        <dbReference type="SAM" id="MobiDB-lite"/>
    </source>
</evidence>
<accession>A0AA38XCK2</accession>
<proteinExistence type="predicted"/>
<name>A0AA38XCK2_9EURO</name>
<gene>
    <name evidence="2" type="ORF">H2204_015332</name>
</gene>
<feature type="compositionally biased region" description="Basic and acidic residues" evidence="1">
    <location>
        <begin position="1"/>
        <end position="12"/>
    </location>
</feature>